<dbReference type="Gene3D" id="3.20.20.80">
    <property type="entry name" value="Glycosidases"/>
    <property type="match status" value="1"/>
</dbReference>
<protein>
    <recommendedName>
        <fullName evidence="3">Alpha-amylase</fullName>
        <ecNumber evidence="3">3.2.1.1</ecNumber>
    </recommendedName>
</protein>
<evidence type="ECO:0000259" key="4">
    <source>
        <dbReference type="SMART" id="SM00642"/>
    </source>
</evidence>
<dbReference type="AlphaFoldDB" id="A0A937A8K1"/>
<keyword evidence="3" id="KW-0378">Hydrolase</keyword>
<dbReference type="InterPro" id="IPR017853">
    <property type="entry name" value="GH"/>
</dbReference>
<dbReference type="Proteomes" id="UP000642920">
    <property type="component" value="Unassembled WGS sequence"/>
</dbReference>
<evidence type="ECO:0000313" key="6">
    <source>
        <dbReference type="Proteomes" id="UP000642920"/>
    </source>
</evidence>
<dbReference type="EC" id="3.2.1.1" evidence="3"/>
<keyword evidence="3" id="KW-0119">Carbohydrate metabolism</keyword>
<dbReference type="InterPro" id="IPR006046">
    <property type="entry name" value="Alpha_amylase"/>
</dbReference>
<dbReference type="CDD" id="cd11316">
    <property type="entry name" value="AmyAc_bac2_AmyA"/>
    <property type="match status" value="1"/>
</dbReference>
<dbReference type="EMBL" id="JAERQG010000002">
    <property type="protein sequence ID" value="MBL0765580.1"/>
    <property type="molecule type" value="Genomic_DNA"/>
</dbReference>
<dbReference type="PANTHER" id="PTHR10357:SF179">
    <property type="entry name" value="NEUTRAL AND BASIC AMINO ACID TRANSPORT PROTEIN RBAT"/>
    <property type="match status" value="1"/>
</dbReference>
<dbReference type="InterPro" id="IPR006047">
    <property type="entry name" value="GH13_cat_dom"/>
</dbReference>
<dbReference type="GO" id="GO:0004556">
    <property type="term" value="F:alpha-amylase activity"/>
    <property type="evidence" value="ECO:0007669"/>
    <property type="project" value="UniProtKB-UniRule"/>
</dbReference>
<comment type="caution">
    <text evidence="5">The sequence shown here is derived from an EMBL/GenBank/DDBJ whole genome shotgun (WGS) entry which is preliminary data.</text>
</comment>
<comment type="catalytic activity">
    <reaction evidence="3">
        <text>Endohydrolysis of (1-&gt;4)-alpha-D-glucosidic linkages in polysaccharides containing three or more (1-&gt;4)-alpha-linked D-glucose units.</text>
        <dbReference type="EC" id="3.2.1.1"/>
    </reaction>
</comment>
<dbReference type="GO" id="GO:0009313">
    <property type="term" value="P:oligosaccharide catabolic process"/>
    <property type="evidence" value="ECO:0007669"/>
    <property type="project" value="TreeGrafter"/>
</dbReference>
<evidence type="ECO:0000256" key="1">
    <source>
        <dbReference type="ARBA" id="ARBA00008061"/>
    </source>
</evidence>
<comment type="similarity">
    <text evidence="1 2">Belongs to the glycosyl hydrolase 13 family.</text>
</comment>
<name>A0A937A8K1_9BACT</name>
<organism evidence="5 6">
    <name type="scientific">Marivirga atlantica</name>
    <dbReference type="NCBI Taxonomy" id="1548457"/>
    <lineage>
        <taxon>Bacteria</taxon>
        <taxon>Pseudomonadati</taxon>
        <taxon>Bacteroidota</taxon>
        <taxon>Cytophagia</taxon>
        <taxon>Cytophagales</taxon>
        <taxon>Marivirgaceae</taxon>
        <taxon>Marivirga</taxon>
    </lineage>
</organism>
<dbReference type="Pfam" id="PF00128">
    <property type="entry name" value="Alpha-amylase"/>
    <property type="match status" value="1"/>
</dbReference>
<evidence type="ECO:0000313" key="5">
    <source>
        <dbReference type="EMBL" id="MBL0765580.1"/>
    </source>
</evidence>
<evidence type="ECO:0000256" key="3">
    <source>
        <dbReference type="RuleBase" id="RU361134"/>
    </source>
</evidence>
<evidence type="ECO:0000256" key="2">
    <source>
        <dbReference type="RuleBase" id="RU003615"/>
    </source>
</evidence>
<dbReference type="GO" id="GO:0043169">
    <property type="term" value="F:cation binding"/>
    <property type="evidence" value="ECO:0007669"/>
    <property type="project" value="InterPro"/>
</dbReference>
<dbReference type="SUPFAM" id="SSF51445">
    <property type="entry name" value="(Trans)glycosidases"/>
    <property type="match status" value="1"/>
</dbReference>
<dbReference type="InterPro" id="IPR045857">
    <property type="entry name" value="O16G_dom_2"/>
</dbReference>
<dbReference type="PRINTS" id="PR00110">
    <property type="entry name" value="ALPHAAMYLASE"/>
</dbReference>
<feature type="domain" description="Glycosyl hydrolase family 13 catalytic" evidence="4">
    <location>
        <begin position="44"/>
        <end position="455"/>
    </location>
</feature>
<reference evidence="5" key="1">
    <citation type="submission" date="2021-01" db="EMBL/GenBank/DDBJ databases">
        <title>Marivirga sp. nov., isolated from intertidal surface sediments.</title>
        <authorList>
            <person name="Zhang M."/>
        </authorList>
    </citation>
    <scope>NUCLEOTIDE SEQUENCE</scope>
    <source>
        <strain evidence="5">SM1354</strain>
    </source>
</reference>
<accession>A0A937A8K1</accession>
<gene>
    <name evidence="5" type="ORF">JKP34_09975</name>
</gene>
<dbReference type="PANTHER" id="PTHR10357">
    <property type="entry name" value="ALPHA-AMYLASE FAMILY MEMBER"/>
    <property type="match status" value="1"/>
</dbReference>
<keyword evidence="6" id="KW-1185">Reference proteome</keyword>
<sequence length="530" mass="60995">MLIGLFTALFFLSCIEQSKEQQSQQSTAMKPVKTSDFPNAVAYEIFIQSFADSNGDGIGDFNGATQKLSYLEDLGVQAVWLMPIMKSPSYHKYDVTDYKSVHPDYGTMDDFKHFVKEAHRRGIKVIIDMIINHTGSEHPWFLEAKKGKDNPYREYYVWADKDSIADQIAKKEVTQDSDNIRQWHAVDGDESKEHYYGFFWGGMPDLNFDSPKVRKEIVDISRFWLEEVDVDGFRLDAAKHIYPDDRVKDSYQWWQYYSNEMKKIKSDVYLVGEVWAPAELVKEFAKGLPALFNFDLAGSIQQAVINEKNVAATIEGPKWVMLENESLIDRLMEQRELFKSANKDYHDAIFLSNHDQNRVLSNFDGDIEKGKLAASILLTLPGSPYIYYGEEIGMLGMKPDPNIREPMLWNNEGDSMRTSWMKSKYATDETVTPVAKQQKNSTSMLNHYKELISLRNEHEVLAKGELIKYPLENQQLLSFGRKLNDTTYYVIHNLSAEPIEIKSTKINQIIFGKSDFVDGKLNGRKSIVFK</sequence>
<keyword evidence="3" id="KW-0326">Glycosidase</keyword>
<dbReference type="Gene3D" id="3.90.400.10">
    <property type="entry name" value="Oligo-1,6-glucosidase, Domain 2"/>
    <property type="match status" value="1"/>
</dbReference>
<proteinExistence type="inferred from homology"/>
<dbReference type="SMART" id="SM00642">
    <property type="entry name" value="Aamy"/>
    <property type="match status" value="1"/>
</dbReference>